<gene>
    <name evidence="3" type="ORF">PIB30_107042</name>
</gene>
<accession>A0ABU6XWW1</accession>
<evidence type="ECO:0000313" key="3">
    <source>
        <dbReference type="EMBL" id="MED6202585.1"/>
    </source>
</evidence>
<feature type="domain" description="Putative plant transposon protein" evidence="2">
    <location>
        <begin position="62"/>
        <end position="253"/>
    </location>
</feature>
<evidence type="ECO:0000313" key="4">
    <source>
        <dbReference type="Proteomes" id="UP001341840"/>
    </source>
</evidence>
<dbReference type="Proteomes" id="UP001341840">
    <property type="component" value="Unassembled WGS sequence"/>
</dbReference>
<feature type="region of interest" description="Disordered" evidence="1">
    <location>
        <begin position="275"/>
        <end position="303"/>
    </location>
</feature>
<sequence length="425" mass="49627">MADRKRKGKAVATSSNLLSPRFKTLYHESHFNSMLSARRILPELILQADEDVFNPIRYQIYNRKWEKFTKPIQAVGHLMVKEFYANAWEPDKAKRKYPTYTSSVRGTEVSFAPSNIKRVLKLKSDPYPNAPSYHEMKANKDYRPDHILEDMCKEDAQWVRHRDGRPHYLRRSDLEPMSKGWYEFICRSILPTTNHSELTVERAMLIHSIIIDENINVEEIIAEQIYKFVYKTDISSCLPFPSIIAALCADAKIRAIPNDTLIPQEPPIVAEAMARTREPKARARQATPPQQHPQQPPQFQQQQDFSSSFYTHFDISMSQIQRRLDQQHEENRRSFEAINTRMDRMDDQLSFLCYSNQMANEQMLSPYQNTARQFKEMEMQGIPVTMANLAIHRQREEANKGKAREIVPDSEDSEDTFVSSESEEF</sequence>
<dbReference type="InterPro" id="IPR046796">
    <property type="entry name" value="Transposase_32_dom"/>
</dbReference>
<evidence type="ECO:0000256" key="1">
    <source>
        <dbReference type="SAM" id="MobiDB-lite"/>
    </source>
</evidence>
<keyword evidence="4" id="KW-1185">Reference proteome</keyword>
<comment type="caution">
    <text evidence="3">The sequence shown here is derived from an EMBL/GenBank/DDBJ whole genome shotgun (WGS) entry which is preliminary data.</text>
</comment>
<feature type="compositionally biased region" description="Basic and acidic residues" evidence="1">
    <location>
        <begin position="396"/>
        <end position="407"/>
    </location>
</feature>
<organism evidence="3 4">
    <name type="scientific">Stylosanthes scabra</name>
    <dbReference type="NCBI Taxonomy" id="79078"/>
    <lineage>
        <taxon>Eukaryota</taxon>
        <taxon>Viridiplantae</taxon>
        <taxon>Streptophyta</taxon>
        <taxon>Embryophyta</taxon>
        <taxon>Tracheophyta</taxon>
        <taxon>Spermatophyta</taxon>
        <taxon>Magnoliopsida</taxon>
        <taxon>eudicotyledons</taxon>
        <taxon>Gunneridae</taxon>
        <taxon>Pentapetalae</taxon>
        <taxon>rosids</taxon>
        <taxon>fabids</taxon>
        <taxon>Fabales</taxon>
        <taxon>Fabaceae</taxon>
        <taxon>Papilionoideae</taxon>
        <taxon>50 kb inversion clade</taxon>
        <taxon>dalbergioids sensu lato</taxon>
        <taxon>Dalbergieae</taxon>
        <taxon>Pterocarpus clade</taxon>
        <taxon>Stylosanthes</taxon>
    </lineage>
</organism>
<dbReference type="EMBL" id="JASCZI010215867">
    <property type="protein sequence ID" value="MED6202585.1"/>
    <property type="molecule type" value="Genomic_DNA"/>
</dbReference>
<evidence type="ECO:0000259" key="2">
    <source>
        <dbReference type="Pfam" id="PF20167"/>
    </source>
</evidence>
<name>A0ABU6XWW1_9FABA</name>
<protein>
    <recommendedName>
        <fullName evidence="2">Putative plant transposon protein domain-containing protein</fullName>
    </recommendedName>
</protein>
<reference evidence="3 4" key="1">
    <citation type="journal article" date="2023" name="Plants (Basel)">
        <title>Bridging the Gap: Combining Genomics and Transcriptomics Approaches to Understand Stylosanthes scabra, an Orphan Legume from the Brazilian Caatinga.</title>
        <authorList>
            <person name="Ferreira-Neto J.R.C."/>
            <person name="da Silva M.D."/>
            <person name="Binneck E."/>
            <person name="de Melo N.F."/>
            <person name="da Silva R.H."/>
            <person name="de Melo A.L.T.M."/>
            <person name="Pandolfi V."/>
            <person name="Bustamante F.O."/>
            <person name="Brasileiro-Vidal A.C."/>
            <person name="Benko-Iseppon A.M."/>
        </authorList>
    </citation>
    <scope>NUCLEOTIDE SEQUENCE [LARGE SCALE GENOMIC DNA]</scope>
    <source>
        <tissue evidence="3">Leaves</tissue>
    </source>
</reference>
<feature type="region of interest" description="Disordered" evidence="1">
    <location>
        <begin position="396"/>
        <end position="425"/>
    </location>
</feature>
<feature type="compositionally biased region" description="Acidic residues" evidence="1">
    <location>
        <begin position="408"/>
        <end position="425"/>
    </location>
</feature>
<proteinExistence type="predicted"/>
<dbReference type="Pfam" id="PF20167">
    <property type="entry name" value="Transposase_32"/>
    <property type="match status" value="1"/>
</dbReference>